<dbReference type="AlphaFoldDB" id="Q1QNJ0"/>
<evidence type="ECO:0000313" key="11">
    <source>
        <dbReference type="EMBL" id="ABE62207.1"/>
    </source>
</evidence>
<keyword evidence="7 10" id="KW-0283">Flagellar rotation</keyword>
<dbReference type="NCBIfam" id="NF009420">
    <property type="entry name" value="PRK12785.1"/>
    <property type="match status" value="1"/>
</dbReference>
<dbReference type="GO" id="GO:0005886">
    <property type="term" value="C:plasma membrane"/>
    <property type="evidence" value="ECO:0007669"/>
    <property type="project" value="UniProtKB-SubCell"/>
</dbReference>
<evidence type="ECO:0000256" key="5">
    <source>
        <dbReference type="ARBA" id="ARBA00022500"/>
    </source>
</evidence>
<name>Q1QNJ0_NITHX</name>
<comment type="subcellular location">
    <subcellularLocation>
        <location evidence="10">Cell inner membrane</location>
    </subcellularLocation>
    <subcellularLocation>
        <location evidence="2">Cell membrane</location>
        <topology evidence="2">Single-pass membrane protein</topology>
    </subcellularLocation>
</comment>
<evidence type="ECO:0000256" key="9">
    <source>
        <dbReference type="ARBA" id="ARBA00023136"/>
    </source>
</evidence>
<organism evidence="11 12">
    <name type="scientific">Nitrobacter hamburgensis (strain DSM 10229 / NCIMB 13809 / X14)</name>
    <dbReference type="NCBI Taxonomy" id="323097"/>
    <lineage>
        <taxon>Bacteria</taxon>
        <taxon>Pseudomonadati</taxon>
        <taxon>Pseudomonadota</taxon>
        <taxon>Alphaproteobacteria</taxon>
        <taxon>Hyphomicrobiales</taxon>
        <taxon>Nitrobacteraceae</taxon>
        <taxon>Nitrobacter</taxon>
    </lineage>
</organism>
<reference evidence="11 12" key="1">
    <citation type="submission" date="2006-03" db="EMBL/GenBank/DDBJ databases">
        <title>Complete sequence of chromosome of Nitrobacter hamburgensis X14.</title>
        <authorList>
            <consortium name="US DOE Joint Genome Institute"/>
            <person name="Copeland A."/>
            <person name="Lucas S."/>
            <person name="Lapidus A."/>
            <person name="Barry K."/>
            <person name="Detter J.C."/>
            <person name="Glavina del Rio T."/>
            <person name="Hammon N."/>
            <person name="Israni S."/>
            <person name="Dalin E."/>
            <person name="Tice H."/>
            <person name="Pitluck S."/>
            <person name="Chain P."/>
            <person name="Malfatti S."/>
            <person name="Shin M."/>
            <person name="Vergez L."/>
            <person name="Schmutz J."/>
            <person name="Larimer F."/>
            <person name="Land M."/>
            <person name="Hauser L."/>
            <person name="Kyrpides N."/>
            <person name="Ivanova N."/>
            <person name="Ward B."/>
            <person name="Arp D."/>
            <person name="Klotz M."/>
            <person name="Stein L."/>
            <person name="O'Mullan G."/>
            <person name="Starkenburg S."/>
            <person name="Sayavedra L."/>
            <person name="Poret-Peterson A.T."/>
            <person name="Gentry M.E."/>
            <person name="Bruce D."/>
            <person name="Richardson P."/>
        </authorList>
    </citation>
    <scope>NUCLEOTIDE SEQUENCE [LARGE SCALE GENOMIC DNA]</scope>
    <source>
        <strain evidence="12">DSM 10229 / NCIMB 13809 / X14</strain>
    </source>
</reference>
<keyword evidence="5 10" id="KW-0145">Chemotaxis</keyword>
<proteinExistence type="inferred from homology"/>
<protein>
    <recommendedName>
        <fullName evidence="10">Flagellar protein FliL</fullName>
    </recommendedName>
</protein>
<comment type="similarity">
    <text evidence="3 10">Belongs to the FliL family.</text>
</comment>
<evidence type="ECO:0000256" key="4">
    <source>
        <dbReference type="ARBA" id="ARBA00022475"/>
    </source>
</evidence>
<evidence type="ECO:0000256" key="8">
    <source>
        <dbReference type="ARBA" id="ARBA00022989"/>
    </source>
</evidence>
<dbReference type="eggNOG" id="COG1580">
    <property type="taxonomic scope" value="Bacteria"/>
</dbReference>
<comment type="function">
    <text evidence="1 10">Controls the rotational direction of flagella during chemotaxis.</text>
</comment>
<sequence>MRRGHLFRVSGLLGGIGPTLLAGELTMAEKDQAGKAAAEGDAPPAPRSRLKLIVAAVAVLCLVGGAGTWFFFFRHHGDESHAEAPPPKPPAFVDVPEMLVNLVGAPGERVQYLKVKVVLEVKDEPQVETIKPALPRVTDLFQTYMRELRPSDLNGSAGLFRLKEELTKRVNTAISPGHVNAVLFKEVVIQ</sequence>
<evidence type="ECO:0000256" key="6">
    <source>
        <dbReference type="ARBA" id="ARBA00022692"/>
    </source>
</evidence>
<dbReference type="PANTHER" id="PTHR35091:SF2">
    <property type="entry name" value="FLAGELLAR PROTEIN FLIL"/>
    <property type="match status" value="1"/>
</dbReference>
<keyword evidence="9 10" id="KW-0472">Membrane</keyword>
<dbReference type="KEGG" id="nha:Nham_1385"/>
<keyword evidence="11" id="KW-0966">Cell projection</keyword>
<accession>Q1QNJ0</accession>
<evidence type="ECO:0000256" key="3">
    <source>
        <dbReference type="ARBA" id="ARBA00008281"/>
    </source>
</evidence>
<keyword evidence="11" id="KW-0969">Cilium</keyword>
<keyword evidence="12" id="KW-1185">Reference proteome</keyword>
<gene>
    <name evidence="11" type="ordered locus">Nham_1385</name>
</gene>
<dbReference type="STRING" id="323097.Nham_1385"/>
<keyword evidence="6 10" id="KW-0812">Transmembrane</keyword>
<evidence type="ECO:0000256" key="10">
    <source>
        <dbReference type="RuleBase" id="RU364125"/>
    </source>
</evidence>
<dbReference type="PANTHER" id="PTHR35091">
    <property type="entry name" value="FLAGELLAR PROTEIN FLIL"/>
    <property type="match status" value="1"/>
</dbReference>
<keyword evidence="4" id="KW-1003">Cell membrane</keyword>
<feature type="transmembrane region" description="Helical" evidence="10">
    <location>
        <begin position="52"/>
        <end position="73"/>
    </location>
</feature>
<evidence type="ECO:0000256" key="1">
    <source>
        <dbReference type="ARBA" id="ARBA00002254"/>
    </source>
</evidence>
<evidence type="ECO:0000256" key="2">
    <source>
        <dbReference type="ARBA" id="ARBA00004162"/>
    </source>
</evidence>
<dbReference type="GO" id="GO:0009425">
    <property type="term" value="C:bacterial-type flagellum basal body"/>
    <property type="evidence" value="ECO:0007669"/>
    <property type="project" value="InterPro"/>
</dbReference>
<evidence type="ECO:0000313" key="12">
    <source>
        <dbReference type="Proteomes" id="UP000001953"/>
    </source>
</evidence>
<dbReference type="HOGENOM" id="CLU_099018_2_1_5"/>
<dbReference type="EMBL" id="CP000319">
    <property type="protein sequence ID" value="ABE62207.1"/>
    <property type="molecule type" value="Genomic_DNA"/>
</dbReference>
<dbReference type="Proteomes" id="UP000001953">
    <property type="component" value="Chromosome"/>
</dbReference>
<dbReference type="Pfam" id="PF03748">
    <property type="entry name" value="FliL"/>
    <property type="match status" value="1"/>
</dbReference>
<evidence type="ECO:0000256" key="7">
    <source>
        <dbReference type="ARBA" id="ARBA00022779"/>
    </source>
</evidence>
<dbReference type="InterPro" id="IPR005503">
    <property type="entry name" value="FliL"/>
</dbReference>
<keyword evidence="10" id="KW-0997">Cell inner membrane</keyword>
<dbReference type="GO" id="GO:0006935">
    <property type="term" value="P:chemotaxis"/>
    <property type="evidence" value="ECO:0007669"/>
    <property type="project" value="UniProtKB-KW"/>
</dbReference>
<keyword evidence="8 10" id="KW-1133">Transmembrane helix</keyword>
<dbReference type="GO" id="GO:0071978">
    <property type="term" value="P:bacterial-type flagellum-dependent swarming motility"/>
    <property type="evidence" value="ECO:0007669"/>
    <property type="project" value="TreeGrafter"/>
</dbReference>
<keyword evidence="11" id="KW-0282">Flagellum</keyword>